<protein>
    <submittedName>
        <fullName evidence="1">Uncharacterized protein</fullName>
    </submittedName>
</protein>
<comment type="caution">
    <text evidence="1">The sequence shown here is derived from an EMBL/GenBank/DDBJ whole genome shotgun (WGS) entry which is preliminary data.</text>
</comment>
<evidence type="ECO:0000313" key="1">
    <source>
        <dbReference type="EMBL" id="CAH1976647.1"/>
    </source>
</evidence>
<accession>A0A9P0KJ97</accession>
<evidence type="ECO:0000313" key="2">
    <source>
        <dbReference type="Proteomes" id="UP001152888"/>
    </source>
</evidence>
<dbReference type="EMBL" id="CAKOFQ010006850">
    <property type="protein sequence ID" value="CAH1976647.1"/>
    <property type="molecule type" value="Genomic_DNA"/>
</dbReference>
<keyword evidence="2" id="KW-1185">Reference proteome</keyword>
<proteinExistence type="predicted"/>
<sequence length="26" mass="3197">MFQDWSGLEKYSFIEGMLCWFLSKHL</sequence>
<dbReference type="AlphaFoldDB" id="A0A9P0KJ97"/>
<gene>
    <name evidence="1" type="ORF">ACAOBT_LOCUS12246</name>
</gene>
<organism evidence="1 2">
    <name type="scientific">Acanthoscelides obtectus</name>
    <name type="common">Bean weevil</name>
    <name type="synonym">Bruchus obtectus</name>
    <dbReference type="NCBI Taxonomy" id="200917"/>
    <lineage>
        <taxon>Eukaryota</taxon>
        <taxon>Metazoa</taxon>
        <taxon>Ecdysozoa</taxon>
        <taxon>Arthropoda</taxon>
        <taxon>Hexapoda</taxon>
        <taxon>Insecta</taxon>
        <taxon>Pterygota</taxon>
        <taxon>Neoptera</taxon>
        <taxon>Endopterygota</taxon>
        <taxon>Coleoptera</taxon>
        <taxon>Polyphaga</taxon>
        <taxon>Cucujiformia</taxon>
        <taxon>Chrysomeloidea</taxon>
        <taxon>Chrysomelidae</taxon>
        <taxon>Bruchinae</taxon>
        <taxon>Bruchini</taxon>
        <taxon>Acanthoscelides</taxon>
    </lineage>
</organism>
<dbReference type="Proteomes" id="UP001152888">
    <property type="component" value="Unassembled WGS sequence"/>
</dbReference>
<reference evidence="1" key="1">
    <citation type="submission" date="2022-03" db="EMBL/GenBank/DDBJ databases">
        <authorList>
            <person name="Sayadi A."/>
        </authorList>
    </citation>
    <scope>NUCLEOTIDE SEQUENCE</scope>
</reference>
<name>A0A9P0KJ97_ACAOB</name>
<dbReference type="OrthoDB" id="2017544at2759"/>